<dbReference type="CDD" id="cd01068">
    <property type="entry name" value="globin_sensor"/>
    <property type="match status" value="1"/>
</dbReference>
<evidence type="ECO:0000256" key="3">
    <source>
        <dbReference type="ARBA" id="ARBA00023224"/>
    </source>
</evidence>
<dbReference type="HOGENOM" id="CLU_000445_21_4_5"/>
<organism evidence="8 9">
    <name type="scientific">Azorhizobium caulinodans (strain ATCC 43989 / DSM 5975 / JCM 20966 / LMG 6465 / NBRC 14845 / NCIMB 13405 / ORS 571)</name>
    <dbReference type="NCBI Taxonomy" id="438753"/>
    <lineage>
        <taxon>Bacteria</taxon>
        <taxon>Pseudomonadati</taxon>
        <taxon>Pseudomonadota</taxon>
        <taxon>Alphaproteobacteria</taxon>
        <taxon>Hyphomicrobiales</taxon>
        <taxon>Xanthobacteraceae</taxon>
        <taxon>Azorhizobium</taxon>
    </lineage>
</organism>
<evidence type="ECO:0000259" key="6">
    <source>
        <dbReference type="PROSITE" id="PS50111"/>
    </source>
</evidence>
<dbReference type="Proteomes" id="UP000000270">
    <property type="component" value="Chromosome"/>
</dbReference>
<dbReference type="InterPro" id="IPR044398">
    <property type="entry name" value="Globin-sensor_dom"/>
</dbReference>
<comment type="subcellular location">
    <subcellularLocation>
        <location evidence="1">Cell inner membrane</location>
        <topology evidence="1">Multi-pass membrane protein</topology>
    </subcellularLocation>
</comment>
<proteinExistence type="inferred from homology"/>
<reference evidence="9" key="2">
    <citation type="submission" date="2007-04" db="EMBL/GenBank/DDBJ databases">
        <title>Complete genome sequence of the nitrogen-fixing bacterium Azorhizobium caulinodans ORS571.</title>
        <authorList>
            <person name="Lee K.B."/>
            <person name="Backer P.D."/>
            <person name="Aono T."/>
            <person name="Liu C.T."/>
            <person name="Suzuki S."/>
            <person name="Suzuki T."/>
            <person name="Kaneko T."/>
            <person name="Yamada M."/>
            <person name="Tabata S."/>
            <person name="Kupfer D.M."/>
            <person name="Najar F.Z."/>
            <person name="Wiley G.B."/>
            <person name="Roe B."/>
            <person name="Binnewies T."/>
            <person name="Ussery D."/>
            <person name="Vereecke D."/>
            <person name="Gevers D."/>
            <person name="Holsters M."/>
            <person name="Oyaizu H."/>
        </authorList>
    </citation>
    <scope>NUCLEOTIDE SEQUENCE [LARGE SCALE GENOMIC DNA]</scope>
    <source>
        <strain evidence="9">ATCC 43989 / DSM 5975 / JCM 20966 / LMG 6465 / NBRC 14845 / NCIMB 13405 / ORS 571</strain>
    </source>
</reference>
<dbReference type="InterPro" id="IPR009050">
    <property type="entry name" value="Globin-like_sf"/>
</dbReference>
<dbReference type="SMART" id="SM00283">
    <property type="entry name" value="MA"/>
    <property type="match status" value="1"/>
</dbReference>
<reference evidence="8 9" key="1">
    <citation type="journal article" date="2007" name="Appl. Environ. Microbiol.">
        <title>Rhizobial factors required for stem nodule maturation and maintenance in Sesbania rostrata-Azorhizobium caulinodans ORS571 symbiosis.</title>
        <authorList>
            <person name="Suzuki S."/>
            <person name="Aono T."/>
            <person name="Lee KB."/>
            <person name="Suzuki T."/>
            <person name="Liu CT."/>
            <person name="Miwa H."/>
            <person name="Wakao S."/>
            <person name="Iki T."/>
            <person name="Oyaizu H."/>
        </authorList>
    </citation>
    <scope>NUCLEOTIDE SEQUENCE [LARGE SCALE GENOMIC DNA]</scope>
    <source>
        <strain evidence="9">ATCC 43989 / DSM 5975 / JCM 20966 / LMG 6465 / NBRC 14845 / NCIMB 13405 / ORS 571</strain>
    </source>
</reference>
<evidence type="ECO:0000256" key="4">
    <source>
        <dbReference type="ARBA" id="ARBA00029447"/>
    </source>
</evidence>
<evidence type="ECO:0000256" key="2">
    <source>
        <dbReference type="ARBA" id="ARBA00022519"/>
    </source>
</evidence>
<reference evidence="8 9" key="3">
    <citation type="journal article" date="2008" name="BMC Genomics">
        <title>The genome of the versatile nitrogen fixer Azorhizobium caulinodans ORS571.</title>
        <authorList>
            <person name="Lee KB."/>
            <person name="Backer P.D."/>
            <person name="Aono T."/>
            <person name="Liu CT."/>
            <person name="Suzuki S."/>
            <person name="Suzuki T."/>
            <person name="Kaneko T."/>
            <person name="Yamada M."/>
            <person name="Tabata S."/>
            <person name="Kupfer D.M."/>
            <person name="Najar F.Z."/>
            <person name="Wiley G.B."/>
            <person name="Roe B."/>
            <person name="Binnewies T.T."/>
            <person name="Ussery D.W."/>
            <person name="D'Haeze W."/>
            <person name="Herder J.D."/>
            <person name="Gevers D."/>
            <person name="Vereecke D."/>
            <person name="Holsters M."/>
            <person name="Oyaizu H."/>
        </authorList>
    </citation>
    <scope>NUCLEOTIDE SEQUENCE [LARGE SCALE GENOMIC DNA]</scope>
    <source>
        <strain evidence="9">ATCC 43989 / DSM 5975 / JCM 20966 / LMG 6465 / NBRC 14845 / NCIMB 13405 / ORS 571</strain>
    </source>
</reference>
<evidence type="ECO:0000259" key="7">
    <source>
        <dbReference type="PROSITE" id="PS50192"/>
    </source>
</evidence>
<keyword evidence="3 5" id="KW-0807">Transducer</keyword>
<dbReference type="InterPro" id="IPR039379">
    <property type="entry name" value="Protoglobin_sensor_dom"/>
</dbReference>
<evidence type="ECO:0000313" key="9">
    <source>
        <dbReference type="Proteomes" id="UP000000270"/>
    </source>
</evidence>
<comment type="similarity">
    <text evidence="4">Belongs to the methyl-accepting chemotaxis (MCP) protein family.</text>
</comment>
<dbReference type="InterPro" id="IPR000727">
    <property type="entry name" value="T_SNARE_dom"/>
</dbReference>
<name>A8IPP6_AZOC5</name>
<dbReference type="Pfam" id="PF00015">
    <property type="entry name" value="MCPsignal"/>
    <property type="match status" value="1"/>
</dbReference>
<dbReference type="SUPFAM" id="SSF46458">
    <property type="entry name" value="Globin-like"/>
    <property type="match status" value="1"/>
</dbReference>
<evidence type="ECO:0000256" key="5">
    <source>
        <dbReference type="PROSITE-ProRule" id="PRU00284"/>
    </source>
</evidence>
<dbReference type="eggNOG" id="COG0840">
    <property type="taxonomic scope" value="Bacteria"/>
</dbReference>
<dbReference type="EMBL" id="AP009384">
    <property type="protein sequence ID" value="BAF86664.1"/>
    <property type="molecule type" value="Genomic_DNA"/>
</dbReference>
<dbReference type="KEGG" id="azc:AZC_0666"/>
<dbReference type="PROSITE" id="PS50192">
    <property type="entry name" value="T_SNARE"/>
    <property type="match status" value="1"/>
</dbReference>
<dbReference type="SUPFAM" id="SSF58104">
    <property type="entry name" value="Methyl-accepting chemotaxis protein (MCP) signaling domain"/>
    <property type="match status" value="1"/>
</dbReference>
<dbReference type="GO" id="GO:0007165">
    <property type="term" value="P:signal transduction"/>
    <property type="evidence" value="ECO:0007669"/>
    <property type="project" value="UniProtKB-KW"/>
</dbReference>
<keyword evidence="2" id="KW-1003">Cell membrane</keyword>
<reference evidence="8 9" key="4">
    <citation type="journal article" date="2009" name="Appl. Environ. Microbiol.">
        <title>Comparative genome-wide transcriptional profiling of Azorhizobium caulinodans ORS571 grown under free-living and symbiotic conditions.</title>
        <authorList>
            <person name="Tsukada S."/>
            <person name="Aono T."/>
            <person name="Akiba N."/>
            <person name="Lee KB."/>
            <person name="Liu CT."/>
            <person name="Toyazaki H."/>
            <person name="Oyaizu H."/>
        </authorList>
    </citation>
    <scope>NUCLEOTIDE SEQUENCE [LARGE SCALE GENOMIC DNA]</scope>
    <source>
        <strain evidence="9">ATCC 43989 / DSM 5975 / JCM 20966 / LMG 6465 / NBRC 14845 / NCIMB 13405 / ORS 571</strain>
    </source>
</reference>
<dbReference type="GO" id="GO:0019825">
    <property type="term" value="F:oxygen binding"/>
    <property type="evidence" value="ECO:0007669"/>
    <property type="project" value="InterPro"/>
</dbReference>
<evidence type="ECO:0000313" key="8">
    <source>
        <dbReference type="EMBL" id="BAF86664.1"/>
    </source>
</evidence>
<dbReference type="PANTHER" id="PTHR32089">
    <property type="entry name" value="METHYL-ACCEPTING CHEMOTAXIS PROTEIN MCPB"/>
    <property type="match status" value="1"/>
</dbReference>
<keyword evidence="9" id="KW-1185">Reference proteome</keyword>
<feature type="domain" description="Methyl-accepting transducer" evidence="6">
    <location>
        <begin position="241"/>
        <end position="484"/>
    </location>
</feature>
<dbReference type="InterPro" id="IPR004089">
    <property type="entry name" value="MCPsignal_dom"/>
</dbReference>
<dbReference type="Pfam" id="PF11563">
    <property type="entry name" value="Protoglobin"/>
    <property type="match status" value="1"/>
</dbReference>
<sequence length="504" mass="53882">MRLILPVDDARDAIFAKAWPYSMGRPLRKRCGRIGRVASFARPDREELAAPPRAAKRDGPMTQESLSQRLNFIGMDKALQASLREARDLVVAAMPKILDGFYDHLMTYPDMARMFPTAAVRAHAKAMQIKHWGVILDGRFDAAYVESVTRIGQTHARLGLEPRWYIAGYALLLSGLVAAIETGFKAGRFDRTAPERKARLIEAVITAALLDMDFAISVYLDAGIKAKRETLDRVGAAFRSIVTTVSDAAAHLETTAASLADTAQSTRALSSAVASSSEQASSNVQSVATASDELAASINEISRQVRESSRIAGEAVEQAQRTDERIRELSSASARIGDVLKLITAIAEQTNLLALNATIEAARAGEAGRGFAVVAQEVKALASQTAKAIEEIGGQITSMQSATQDSVSAVKEIGHTIERLAGISETIAHAVDSQTEATSMITANVARAAVGTEEVATAIASVRTQAVNTGSASEEVLGSARMLSSESQRLNEEVETFLKTIDVV</sequence>
<feature type="domain" description="T-SNARE coiled-coil homology" evidence="7">
    <location>
        <begin position="400"/>
        <end position="462"/>
    </location>
</feature>
<dbReference type="Gene3D" id="1.10.287.950">
    <property type="entry name" value="Methyl-accepting chemotaxis protein"/>
    <property type="match status" value="1"/>
</dbReference>
<dbReference type="AlphaFoldDB" id="A8IPP6"/>
<dbReference type="PROSITE" id="PS50111">
    <property type="entry name" value="CHEMOTAXIS_TRANSDUC_2"/>
    <property type="match status" value="1"/>
</dbReference>
<reference evidence="8 9" key="6">
    <citation type="journal article" date="2011" name="Appl. Environ. Microbiol.">
        <title>Involvement of the azorhizobial chromosome partition gene (parA) in the onset of bacteroid differentiation during Sesbania rostrata stem nodule development.</title>
        <authorList>
            <person name="Liu CT."/>
            <person name="Lee KB."/>
            <person name="Wang YS."/>
            <person name="Peng MH."/>
            <person name="Lee KT."/>
            <person name="Suzuki S."/>
            <person name="Suzuki T."/>
            <person name="Oyaizu H."/>
        </authorList>
    </citation>
    <scope>NUCLEOTIDE SEQUENCE [LARGE SCALE GENOMIC DNA]</scope>
    <source>
        <strain evidence="9">ATCC 43989 / DSM 5975 / JCM 20966 / LMG 6465 / NBRC 14845 / NCIMB 13405 / ORS 571</strain>
    </source>
</reference>
<reference evidence="8 9" key="5">
    <citation type="journal article" date="2010" name="Appl. Environ. Microbiol.">
        <title>phrR-like gene praR of Azorhizobium caulinodans ORS571 is essential for symbiosis with Sesbania rostrata and is involved in expression of reb genes.</title>
        <authorList>
            <person name="Akiba N."/>
            <person name="Aono T."/>
            <person name="Toyazaki H."/>
            <person name="Sato S."/>
            <person name="Oyaizu H."/>
        </authorList>
    </citation>
    <scope>NUCLEOTIDE SEQUENCE [LARGE SCALE GENOMIC DNA]</scope>
    <source>
        <strain evidence="9">ATCC 43989 / DSM 5975 / JCM 20966 / LMG 6465 / NBRC 14845 / NCIMB 13405 / ORS 571</strain>
    </source>
</reference>
<dbReference type="Gene3D" id="1.10.490.10">
    <property type="entry name" value="Globins"/>
    <property type="match status" value="1"/>
</dbReference>
<keyword evidence="2" id="KW-0472">Membrane</keyword>
<evidence type="ECO:0000256" key="1">
    <source>
        <dbReference type="ARBA" id="ARBA00004429"/>
    </source>
</evidence>
<accession>A8IPP6</accession>
<dbReference type="PANTHER" id="PTHR32089:SF112">
    <property type="entry name" value="LYSOZYME-LIKE PROTEIN-RELATED"/>
    <property type="match status" value="1"/>
</dbReference>
<gene>
    <name evidence="8" type="ordered locus">AZC_0666</name>
</gene>
<dbReference type="InterPro" id="IPR012292">
    <property type="entry name" value="Globin/Proto"/>
</dbReference>
<dbReference type="STRING" id="438753.AZC_0666"/>
<dbReference type="GO" id="GO:0005886">
    <property type="term" value="C:plasma membrane"/>
    <property type="evidence" value="ECO:0007669"/>
    <property type="project" value="UniProtKB-SubCell"/>
</dbReference>
<protein>
    <submittedName>
        <fullName evidence="8">Chemotaxis sensory transducer</fullName>
    </submittedName>
</protein>
<keyword evidence="2" id="KW-0997">Cell inner membrane</keyword>
<dbReference type="GO" id="GO:0020037">
    <property type="term" value="F:heme binding"/>
    <property type="evidence" value="ECO:0007669"/>
    <property type="project" value="InterPro"/>
</dbReference>